<evidence type="ECO:0000313" key="7">
    <source>
        <dbReference type="EMBL" id="PKF69396.1"/>
    </source>
</evidence>
<proteinExistence type="inferred from homology"/>
<accession>A0A2N0X9J9</accession>
<dbReference type="EMBL" id="PJAF01000003">
    <property type="protein sequence ID" value="PKF69396.1"/>
    <property type="molecule type" value="Genomic_DNA"/>
</dbReference>
<feature type="signal peptide" evidence="5">
    <location>
        <begin position="1"/>
        <end position="35"/>
    </location>
</feature>
<dbReference type="PANTHER" id="PTHR47359">
    <property type="entry name" value="PEPTIDOGLYCAN DL-ENDOPEPTIDASE CWLO"/>
    <property type="match status" value="1"/>
</dbReference>
<dbReference type="PANTHER" id="PTHR47359:SF3">
    <property type="entry name" value="NLP_P60 DOMAIN-CONTAINING PROTEIN-RELATED"/>
    <property type="match status" value="1"/>
</dbReference>
<keyword evidence="2" id="KW-0645">Protease</keyword>
<dbReference type="Pfam" id="PF00877">
    <property type="entry name" value="NLPC_P60"/>
    <property type="match status" value="1"/>
</dbReference>
<evidence type="ECO:0000256" key="5">
    <source>
        <dbReference type="SAM" id="SignalP"/>
    </source>
</evidence>
<dbReference type="InterPro" id="IPR038765">
    <property type="entry name" value="Papain-like_cys_pep_sf"/>
</dbReference>
<comment type="similarity">
    <text evidence="1">Belongs to the peptidase C40 family.</text>
</comment>
<dbReference type="PROSITE" id="PS51935">
    <property type="entry name" value="NLPC_P60"/>
    <property type="match status" value="1"/>
</dbReference>
<dbReference type="SUPFAM" id="SSF54001">
    <property type="entry name" value="Cysteine proteinases"/>
    <property type="match status" value="1"/>
</dbReference>
<keyword evidence="5" id="KW-0732">Signal</keyword>
<evidence type="ECO:0000313" key="8">
    <source>
        <dbReference type="Proteomes" id="UP000233249"/>
    </source>
</evidence>
<evidence type="ECO:0000256" key="3">
    <source>
        <dbReference type="ARBA" id="ARBA00022801"/>
    </source>
</evidence>
<dbReference type="OrthoDB" id="5177647at2"/>
<keyword evidence="4" id="KW-0788">Thiol protease</keyword>
<dbReference type="RefSeq" id="WP_101172915.1">
    <property type="nucleotide sequence ID" value="NZ_JAKRKB010000016.1"/>
</dbReference>
<dbReference type="Gene3D" id="3.90.1720.10">
    <property type="entry name" value="endopeptidase domain like (from Nostoc punctiforme)"/>
    <property type="match status" value="1"/>
</dbReference>
<evidence type="ECO:0000259" key="6">
    <source>
        <dbReference type="PROSITE" id="PS51935"/>
    </source>
</evidence>
<keyword evidence="3" id="KW-0378">Hydrolase</keyword>
<feature type="domain" description="NlpC/P60" evidence="6">
    <location>
        <begin position="107"/>
        <end position="221"/>
    </location>
</feature>
<dbReference type="STRING" id="1121365.GCA_000375365_00257"/>
<comment type="caution">
    <text evidence="7">The sequence shown here is derived from an EMBL/GenBank/DDBJ whole genome shotgun (WGS) entry which is preliminary data.</text>
</comment>
<reference evidence="7 8" key="1">
    <citation type="submission" date="2017-12" db="EMBL/GenBank/DDBJ databases">
        <title>Corynebacterium mastitidis 16-1433 Genome.</title>
        <authorList>
            <person name="Gulvik C.A."/>
        </authorList>
    </citation>
    <scope>NUCLEOTIDE SEQUENCE [LARGE SCALE GENOMIC DNA]</scope>
    <source>
        <strain evidence="7 8">16-1433</strain>
    </source>
</reference>
<evidence type="ECO:0000256" key="2">
    <source>
        <dbReference type="ARBA" id="ARBA00022670"/>
    </source>
</evidence>
<dbReference type="GO" id="GO:0006508">
    <property type="term" value="P:proteolysis"/>
    <property type="evidence" value="ECO:0007669"/>
    <property type="project" value="UniProtKB-KW"/>
</dbReference>
<evidence type="ECO:0000256" key="4">
    <source>
        <dbReference type="ARBA" id="ARBA00022807"/>
    </source>
</evidence>
<dbReference type="GO" id="GO:0008234">
    <property type="term" value="F:cysteine-type peptidase activity"/>
    <property type="evidence" value="ECO:0007669"/>
    <property type="project" value="UniProtKB-KW"/>
</dbReference>
<name>A0A2N0X9J9_9CORY</name>
<feature type="chain" id="PRO_5014644586" evidence="5">
    <location>
        <begin position="36"/>
        <end position="221"/>
    </location>
</feature>
<sequence length="221" mass="22619">MTKHSRQENRTARRFAAASALAVGATVVAPVAANAATLNVPTTDLSVDVPGLENAPGYEYLQSFTSFGQGVQSSEVSPTFTPAAVSELSSPAAAEGRNSAAPVAPSSSNGQSIVDVARTKIGSPYVYGAAGPNAFDCSGFTSWVYSQVGKAIPRTSQAQASAGTPVAYEDLQPGDIVAFYGGASHVGIYAGNGMIIDALNSGSPVAERPLDMMPFHSAVRF</sequence>
<dbReference type="InterPro" id="IPR051794">
    <property type="entry name" value="PG_Endopeptidase_C40"/>
</dbReference>
<dbReference type="AlphaFoldDB" id="A0A2N0X9J9"/>
<dbReference type="Proteomes" id="UP000233249">
    <property type="component" value="Unassembled WGS sequence"/>
</dbReference>
<gene>
    <name evidence="7" type="ORF">CXB45_01720</name>
</gene>
<protein>
    <submittedName>
        <fullName evidence="7">Endopeptidase</fullName>
    </submittedName>
</protein>
<dbReference type="InterPro" id="IPR000064">
    <property type="entry name" value="NLP_P60_dom"/>
</dbReference>
<organism evidence="7 8">
    <name type="scientific">Corynebacterium mastitidis</name>
    <dbReference type="NCBI Taxonomy" id="161890"/>
    <lineage>
        <taxon>Bacteria</taxon>
        <taxon>Bacillati</taxon>
        <taxon>Actinomycetota</taxon>
        <taxon>Actinomycetes</taxon>
        <taxon>Mycobacteriales</taxon>
        <taxon>Corynebacteriaceae</taxon>
        <taxon>Corynebacterium</taxon>
    </lineage>
</organism>
<evidence type="ECO:0000256" key="1">
    <source>
        <dbReference type="ARBA" id="ARBA00007074"/>
    </source>
</evidence>